<keyword evidence="3" id="KW-0862">Zinc</keyword>
<proteinExistence type="predicted"/>
<organism evidence="6 7">
    <name type="scientific">Agrocybe pediades</name>
    <dbReference type="NCBI Taxonomy" id="84607"/>
    <lineage>
        <taxon>Eukaryota</taxon>
        <taxon>Fungi</taxon>
        <taxon>Dikarya</taxon>
        <taxon>Basidiomycota</taxon>
        <taxon>Agaricomycotina</taxon>
        <taxon>Agaricomycetes</taxon>
        <taxon>Agaricomycetidae</taxon>
        <taxon>Agaricales</taxon>
        <taxon>Agaricineae</taxon>
        <taxon>Strophariaceae</taxon>
        <taxon>Agrocybe</taxon>
    </lineage>
</organism>
<keyword evidence="2 4" id="KW-0863">Zinc-finger</keyword>
<evidence type="ECO:0000313" key="7">
    <source>
        <dbReference type="Proteomes" id="UP000521872"/>
    </source>
</evidence>
<keyword evidence="1" id="KW-0479">Metal-binding</keyword>
<name>A0A8H4QUD8_9AGAR</name>
<dbReference type="InterPro" id="IPR002893">
    <property type="entry name" value="Znf_MYND"/>
</dbReference>
<keyword evidence="7" id="KW-1185">Reference proteome</keyword>
<evidence type="ECO:0000256" key="3">
    <source>
        <dbReference type="ARBA" id="ARBA00022833"/>
    </source>
</evidence>
<comment type="caution">
    <text evidence="6">The sequence shown here is derived from an EMBL/GenBank/DDBJ whole genome shotgun (WGS) entry which is preliminary data.</text>
</comment>
<sequence length="538" mass="60435">MDNIFHHSFLRQPLIVQFDDATRSTFKAAQARLKALKPSQAIKAAYDEAPTSSFILQLCIAAEVDTRYSRSAMVTMLMHHIVHGQDSSVERSRRHWEWPLYGLNAITWAMGKKIIDDGGDFKESWEDFIIRQRIQSFYPVLVDVISKDLSFLRPAGDMANARRYLVINMLLFSTTDTQNQMKMYDQSSIRLALTCWLYSKPGDSHCHLAPYLIANLFGKKHAPPQNCLTVAYQSFDIGIFVSRLNLILQCKGMDARLLEMQIVAIIPFIHNLVYRIHIVEAHIHTQLVASVKIILIKSAKKKTNIDNQVQEDAQAASADAGTSEAQINALLQSCGYFLCALLESAMDTAHTLLDLIRNTAMMEVCAAALQILNRTSCMEDIGTPWHLIITLISNLSDPSRCGRAPLPGSWEDHLRQKLVQAVRTAIESVAIPVVHSLTSEGGAHCSDAPHSDYADIWKGLVDCVGITEESSRGSYKDQRKCCNIKCPSRKFETCLLLTPKKSICAGCRSAFYCDKECQIMDWKYHKEECKKMGKALAQ</sequence>
<dbReference type="AlphaFoldDB" id="A0A8H4QUD8"/>
<evidence type="ECO:0000256" key="1">
    <source>
        <dbReference type="ARBA" id="ARBA00022723"/>
    </source>
</evidence>
<feature type="domain" description="MYND-type" evidence="5">
    <location>
        <begin position="483"/>
        <end position="529"/>
    </location>
</feature>
<accession>A0A8H4QUD8</accession>
<evidence type="ECO:0000259" key="5">
    <source>
        <dbReference type="PROSITE" id="PS50865"/>
    </source>
</evidence>
<dbReference type="Gene3D" id="6.10.140.2220">
    <property type="match status" value="1"/>
</dbReference>
<dbReference type="Proteomes" id="UP000521872">
    <property type="component" value="Unassembled WGS sequence"/>
</dbReference>
<protein>
    <recommendedName>
        <fullName evidence="5">MYND-type domain-containing protein</fullName>
    </recommendedName>
</protein>
<dbReference type="PROSITE" id="PS50865">
    <property type="entry name" value="ZF_MYND_2"/>
    <property type="match status" value="1"/>
</dbReference>
<evidence type="ECO:0000256" key="2">
    <source>
        <dbReference type="ARBA" id="ARBA00022771"/>
    </source>
</evidence>
<dbReference type="Pfam" id="PF01753">
    <property type="entry name" value="zf-MYND"/>
    <property type="match status" value="1"/>
</dbReference>
<reference evidence="6 7" key="1">
    <citation type="submission" date="2019-12" db="EMBL/GenBank/DDBJ databases">
        <authorList>
            <person name="Floudas D."/>
            <person name="Bentzer J."/>
            <person name="Ahren D."/>
            <person name="Johansson T."/>
            <person name="Persson P."/>
            <person name="Tunlid A."/>
        </authorList>
    </citation>
    <scope>NUCLEOTIDE SEQUENCE [LARGE SCALE GENOMIC DNA]</scope>
    <source>
        <strain evidence="6 7">CBS 102.39</strain>
    </source>
</reference>
<evidence type="ECO:0000256" key="4">
    <source>
        <dbReference type="PROSITE-ProRule" id="PRU00134"/>
    </source>
</evidence>
<gene>
    <name evidence="6" type="ORF">D9613_008581</name>
</gene>
<dbReference type="EMBL" id="JAACJL010000031">
    <property type="protein sequence ID" value="KAF4616885.1"/>
    <property type="molecule type" value="Genomic_DNA"/>
</dbReference>
<dbReference type="GO" id="GO:0008270">
    <property type="term" value="F:zinc ion binding"/>
    <property type="evidence" value="ECO:0007669"/>
    <property type="project" value="UniProtKB-KW"/>
</dbReference>
<dbReference type="SUPFAM" id="SSF144232">
    <property type="entry name" value="HIT/MYND zinc finger-like"/>
    <property type="match status" value="1"/>
</dbReference>
<evidence type="ECO:0000313" key="6">
    <source>
        <dbReference type="EMBL" id="KAF4616885.1"/>
    </source>
</evidence>